<protein>
    <recommendedName>
        <fullName evidence="5">Lipoprotein</fullName>
    </recommendedName>
</protein>
<feature type="signal peptide" evidence="2">
    <location>
        <begin position="1"/>
        <end position="23"/>
    </location>
</feature>
<keyword evidence="2" id="KW-0732">Signal</keyword>
<evidence type="ECO:0000313" key="4">
    <source>
        <dbReference type="Proteomes" id="UP000215459"/>
    </source>
</evidence>
<feature type="chain" id="PRO_5012082302" description="Lipoprotein" evidence="2">
    <location>
        <begin position="24"/>
        <end position="226"/>
    </location>
</feature>
<dbReference type="EMBL" id="NOWF01000001">
    <property type="protein sequence ID" value="OYD09664.1"/>
    <property type="molecule type" value="Genomic_DNA"/>
</dbReference>
<organism evidence="3 4">
    <name type="scientific">Paludifilum halophilum</name>
    <dbReference type="NCBI Taxonomy" id="1642702"/>
    <lineage>
        <taxon>Bacteria</taxon>
        <taxon>Bacillati</taxon>
        <taxon>Bacillota</taxon>
        <taxon>Bacilli</taxon>
        <taxon>Bacillales</taxon>
        <taxon>Thermoactinomycetaceae</taxon>
        <taxon>Paludifilum</taxon>
    </lineage>
</organism>
<reference evidence="3 4" key="1">
    <citation type="submission" date="2017-07" db="EMBL/GenBank/DDBJ databases">
        <title>The genome sequence of Paludifilum halophilum highlights mechanisms for microbial adaptation to high salt environemnts.</title>
        <authorList>
            <person name="Belbahri L."/>
        </authorList>
    </citation>
    <scope>NUCLEOTIDE SEQUENCE [LARGE SCALE GENOMIC DNA]</scope>
    <source>
        <strain evidence="3 4">DSM 102817</strain>
    </source>
</reference>
<evidence type="ECO:0000256" key="2">
    <source>
        <dbReference type="SAM" id="SignalP"/>
    </source>
</evidence>
<feature type="region of interest" description="Disordered" evidence="1">
    <location>
        <begin position="22"/>
        <end position="46"/>
    </location>
</feature>
<proteinExistence type="predicted"/>
<keyword evidence="4" id="KW-1185">Reference proteome</keyword>
<dbReference type="PROSITE" id="PS51257">
    <property type="entry name" value="PROKAR_LIPOPROTEIN"/>
    <property type="match status" value="1"/>
</dbReference>
<sequence length="226" mass="26256">MRRTFWMWMLIPMMMTSACDLSASEKKSAPPTTEKTKAPVSQEDAQQKVMEGIDRRLNREKYPFQLIMKDGSVLEGKQEGTDWSLESQSGESPKIEVVKKGDQIKLTLGKKVEQLNRRQFGLLSPRDHLLLVKESILRVRKLPDQTIHDKKVKGFQVDLSSEDIGDKLGDWMGKAFSKGAANRASRKFRLRYQFWFEAENRELAQLNIRIVPFEEDDTKEEVIYRF</sequence>
<comment type="caution">
    <text evidence="3">The sequence shown here is derived from an EMBL/GenBank/DDBJ whole genome shotgun (WGS) entry which is preliminary data.</text>
</comment>
<evidence type="ECO:0000256" key="1">
    <source>
        <dbReference type="SAM" id="MobiDB-lite"/>
    </source>
</evidence>
<dbReference type="AlphaFoldDB" id="A0A235BBI1"/>
<dbReference type="Proteomes" id="UP000215459">
    <property type="component" value="Unassembled WGS sequence"/>
</dbReference>
<dbReference type="RefSeq" id="WP_094262764.1">
    <property type="nucleotide sequence ID" value="NZ_NOWF01000001.1"/>
</dbReference>
<gene>
    <name evidence="3" type="ORF">CHM34_01270</name>
</gene>
<accession>A0A235BBI1</accession>
<name>A0A235BBI1_9BACL</name>
<evidence type="ECO:0008006" key="5">
    <source>
        <dbReference type="Google" id="ProtNLM"/>
    </source>
</evidence>
<evidence type="ECO:0000313" key="3">
    <source>
        <dbReference type="EMBL" id="OYD09664.1"/>
    </source>
</evidence>
<dbReference type="OrthoDB" id="2988181at2"/>